<sequence length="39" mass="4227">MGDLLITRETVAMETPASRATSLIVAMCYLISMLPSLNL</sequence>
<keyword evidence="1" id="KW-1133">Transmembrane helix</keyword>
<feature type="transmembrane region" description="Helical" evidence="1">
    <location>
        <begin position="20"/>
        <end position="37"/>
    </location>
</feature>
<dbReference type="Proteomes" id="UP000002675">
    <property type="component" value="Chromosome I"/>
</dbReference>
<accession>Q7MI84</accession>
<protein>
    <submittedName>
        <fullName evidence="2">Uncharacterized protein</fullName>
    </submittedName>
</protein>
<gene>
    <name evidence="2" type="ordered locus">VV2634</name>
</gene>
<reference evidence="2 3" key="1">
    <citation type="journal article" date="2003" name="Genome Res.">
        <title>Comparative genome analysis of Vibrio vulnificus, a marine pathogen.</title>
        <authorList>
            <person name="Chen C.Y."/>
            <person name="Wu K.M."/>
            <person name="Chang Y.C."/>
            <person name="Chang C.H."/>
            <person name="Tsai H.C."/>
            <person name="Liao T.L."/>
            <person name="Liu Y.M."/>
            <person name="Chen H.J."/>
            <person name="Shen A.B."/>
            <person name="Li J.C."/>
            <person name="Su T.L."/>
            <person name="Shao C.P."/>
            <person name="Lee C.T."/>
            <person name="Hor L.I."/>
            <person name="Tsai S.F."/>
        </authorList>
    </citation>
    <scope>NUCLEOTIDE SEQUENCE [LARGE SCALE GENOMIC DNA]</scope>
    <source>
        <strain evidence="2 3">YJ016</strain>
    </source>
</reference>
<dbReference type="KEGG" id="vvy:VV2634"/>
<dbReference type="EMBL" id="BA000037">
    <property type="protein sequence ID" value="BAC95397.1"/>
    <property type="molecule type" value="Genomic_DNA"/>
</dbReference>
<evidence type="ECO:0000313" key="2">
    <source>
        <dbReference type="EMBL" id="BAC95397.1"/>
    </source>
</evidence>
<dbReference type="HOGENOM" id="CLU_3319226_0_0_6"/>
<evidence type="ECO:0000256" key="1">
    <source>
        <dbReference type="SAM" id="Phobius"/>
    </source>
</evidence>
<proteinExistence type="predicted"/>
<dbReference type="AlphaFoldDB" id="Q7MI84"/>
<evidence type="ECO:0000313" key="3">
    <source>
        <dbReference type="Proteomes" id="UP000002675"/>
    </source>
</evidence>
<keyword evidence="1" id="KW-0472">Membrane</keyword>
<organism evidence="2 3">
    <name type="scientific">Vibrio vulnificus (strain YJ016)</name>
    <dbReference type="NCBI Taxonomy" id="196600"/>
    <lineage>
        <taxon>Bacteria</taxon>
        <taxon>Pseudomonadati</taxon>
        <taxon>Pseudomonadota</taxon>
        <taxon>Gammaproteobacteria</taxon>
        <taxon>Vibrionales</taxon>
        <taxon>Vibrionaceae</taxon>
        <taxon>Vibrio</taxon>
    </lineage>
</organism>
<keyword evidence="1" id="KW-0812">Transmembrane</keyword>
<name>Q7MI84_VIBVY</name>